<sequence>MLVTSILALAAAYFPARRAAQLEPVIALSSRS</sequence>
<dbReference type="EMBL" id="CWOW01000010">
    <property type="protein sequence ID" value="CSA68335.1"/>
    <property type="molecule type" value="Genomic_DNA"/>
</dbReference>
<protein>
    <submittedName>
        <fullName evidence="1">Antimicrobial peptide ABC transporter permease</fullName>
    </submittedName>
</protein>
<reference evidence="1 2" key="1">
    <citation type="submission" date="2015-07" db="EMBL/GenBank/DDBJ databases">
        <authorList>
            <consortium name="Pathogen Informatics"/>
        </authorList>
    </citation>
    <scope>NUCLEOTIDE SEQUENCE [LARGE SCALE GENOMIC DNA]</scope>
    <source>
        <strain evidence="1 2">A51</strain>
    </source>
</reference>
<accession>A0A655QNY5</accession>
<gene>
    <name evidence="1" type="ORF">ERS013165_02167</name>
</gene>
<evidence type="ECO:0000313" key="2">
    <source>
        <dbReference type="Proteomes" id="UP000044806"/>
    </source>
</evidence>
<evidence type="ECO:0000313" key="1">
    <source>
        <dbReference type="EMBL" id="CSA68335.1"/>
    </source>
</evidence>
<dbReference type="AlphaFoldDB" id="A0A655QNY5"/>
<organism evidence="1 2">
    <name type="scientific">Vibrio cholerae</name>
    <dbReference type="NCBI Taxonomy" id="666"/>
    <lineage>
        <taxon>Bacteria</taxon>
        <taxon>Pseudomonadati</taxon>
        <taxon>Pseudomonadota</taxon>
        <taxon>Gammaproteobacteria</taxon>
        <taxon>Vibrionales</taxon>
        <taxon>Vibrionaceae</taxon>
        <taxon>Vibrio</taxon>
    </lineage>
</organism>
<dbReference type="Proteomes" id="UP000044806">
    <property type="component" value="Unassembled WGS sequence"/>
</dbReference>
<proteinExistence type="predicted"/>
<name>A0A655QNY5_VIBCL</name>